<proteinExistence type="predicted"/>
<dbReference type="AlphaFoldDB" id="A0A9W7IXY1"/>
<dbReference type="Proteomes" id="UP001165190">
    <property type="component" value="Unassembled WGS sequence"/>
</dbReference>
<accession>A0A9W7IXY1</accession>
<gene>
    <name evidence="1" type="ORF">HRI_004139300</name>
</gene>
<keyword evidence="2" id="KW-1185">Reference proteome</keyword>
<organism evidence="1 2">
    <name type="scientific">Hibiscus trionum</name>
    <name type="common">Flower of an hour</name>
    <dbReference type="NCBI Taxonomy" id="183268"/>
    <lineage>
        <taxon>Eukaryota</taxon>
        <taxon>Viridiplantae</taxon>
        <taxon>Streptophyta</taxon>
        <taxon>Embryophyta</taxon>
        <taxon>Tracheophyta</taxon>
        <taxon>Spermatophyta</taxon>
        <taxon>Magnoliopsida</taxon>
        <taxon>eudicotyledons</taxon>
        <taxon>Gunneridae</taxon>
        <taxon>Pentapetalae</taxon>
        <taxon>rosids</taxon>
        <taxon>malvids</taxon>
        <taxon>Malvales</taxon>
        <taxon>Malvaceae</taxon>
        <taxon>Malvoideae</taxon>
        <taxon>Hibiscus</taxon>
    </lineage>
</organism>
<name>A0A9W7IXY1_HIBTR</name>
<reference evidence="1" key="1">
    <citation type="submission" date="2023-05" db="EMBL/GenBank/DDBJ databases">
        <title>Genome and transcriptome analyses reveal genes involved in the formation of fine ridges on petal epidermal cells in Hibiscus trionum.</title>
        <authorList>
            <person name="Koshimizu S."/>
            <person name="Masuda S."/>
            <person name="Ishii T."/>
            <person name="Shirasu K."/>
            <person name="Hoshino A."/>
            <person name="Arita M."/>
        </authorList>
    </citation>
    <scope>NUCLEOTIDE SEQUENCE</scope>
    <source>
        <strain evidence="1">Hamamatsu line</strain>
    </source>
</reference>
<dbReference type="EMBL" id="BSYR01000040">
    <property type="protein sequence ID" value="GMJ04701.1"/>
    <property type="molecule type" value="Genomic_DNA"/>
</dbReference>
<evidence type="ECO:0000313" key="2">
    <source>
        <dbReference type="Proteomes" id="UP001165190"/>
    </source>
</evidence>
<comment type="caution">
    <text evidence="1">The sequence shown here is derived from an EMBL/GenBank/DDBJ whole genome shotgun (WGS) entry which is preliminary data.</text>
</comment>
<protein>
    <submittedName>
        <fullName evidence="1">Uncharacterized protein</fullName>
    </submittedName>
</protein>
<evidence type="ECO:0000313" key="1">
    <source>
        <dbReference type="EMBL" id="GMJ04701.1"/>
    </source>
</evidence>
<sequence length="108" mass="12501">MRRLIESMGASRFIMLKNTHFDFVFGFRNILRVVNPFWVFLFKFIGSFFRLPINPYLEDLDTNFDEFSERHGNDHVVDQGNREGESSAMAASMSSCLGKVLVDSLKNQ</sequence>